<sequence length="66" mass="6791">MALAVAVACVQALPAQEKREPVDLDGSGNDGSSVISTVGKRAPIMPPVGYFMAEGESENAEATPKM</sequence>
<keyword evidence="2" id="KW-1185">Reference proteome</keyword>
<comment type="caution">
    <text evidence="1">The sequence shown here is derived from an EMBL/GenBank/DDBJ whole genome shotgun (WGS) entry which is preliminary data.</text>
</comment>
<reference evidence="1" key="1">
    <citation type="journal article" date="2021" name="New Phytol.">
        <title>Evolutionary innovations through gain and loss of genes in the ectomycorrhizal Boletales.</title>
        <authorList>
            <person name="Wu G."/>
            <person name="Miyauchi S."/>
            <person name="Morin E."/>
            <person name="Kuo A."/>
            <person name="Drula E."/>
            <person name="Varga T."/>
            <person name="Kohler A."/>
            <person name="Feng B."/>
            <person name="Cao Y."/>
            <person name="Lipzen A."/>
            <person name="Daum C."/>
            <person name="Hundley H."/>
            <person name="Pangilinan J."/>
            <person name="Johnson J."/>
            <person name="Barry K."/>
            <person name="LaButti K."/>
            <person name="Ng V."/>
            <person name="Ahrendt S."/>
            <person name="Min B."/>
            <person name="Choi I.G."/>
            <person name="Park H."/>
            <person name="Plett J.M."/>
            <person name="Magnuson J."/>
            <person name="Spatafora J.W."/>
            <person name="Nagy L.G."/>
            <person name="Henrissat B."/>
            <person name="Grigoriev I.V."/>
            <person name="Yang Z.L."/>
            <person name="Xu J."/>
            <person name="Martin F.M."/>
        </authorList>
    </citation>
    <scope>NUCLEOTIDE SEQUENCE</scope>
    <source>
        <strain evidence="1">KUC20120723A-06</strain>
    </source>
</reference>
<proteinExistence type="predicted"/>
<evidence type="ECO:0000313" key="1">
    <source>
        <dbReference type="EMBL" id="KAH7920209.1"/>
    </source>
</evidence>
<dbReference type="Proteomes" id="UP000790709">
    <property type="component" value="Unassembled WGS sequence"/>
</dbReference>
<name>A0ACB8B4M6_9AGAM</name>
<dbReference type="EMBL" id="MU266596">
    <property type="protein sequence ID" value="KAH7920209.1"/>
    <property type="molecule type" value="Genomic_DNA"/>
</dbReference>
<accession>A0ACB8B4M6</accession>
<evidence type="ECO:0000313" key="2">
    <source>
        <dbReference type="Proteomes" id="UP000790709"/>
    </source>
</evidence>
<protein>
    <submittedName>
        <fullName evidence="1">Uncharacterized protein</fullName>
    </submittedName>
</protein>
<gene>
    <name evidence="1" type="ORF">BV22DRAFT_1133250</name>
</gene>
<organism evidence="1 2">
    <name type="scientific">Leucogyrophana mollusca</name>
    <dbReference type="NCBI Taxonomy" id="85980"/>
    <lineage>
        <taxon>Eukaryota</taxon>
        <taxon>Fungi</taxon>
        <taxon>Dikarya</taxon>
        <taxon>Basidiomycota</taxon>
        <taxon>Agaricomycotina</taxon>
        <taxon>Agaricomycetes</taxon>
        <taxon>Agaricomycetidae</taxon>
        <taxon>Boletales</taxon>
        <taxon>Boletales incertae sedis</taxon>
        <taxon>Leucogyrophana</taxon>
    </lineage>
</organism>